<dbReference type="InterPro" id="IPR011583">
    <property type="entry name" value="Chitinase_II/V-like_cat"/>
</dbReference>
<dbReference type="InterPro" id="IPR050314">
    <property type="entry name" value="Glycosyl_Hydrlase_18"/>
</dbReference>
<protein>
    <recommendedName>
        <fullName evidence="3">chitinase</fullName>
        <ecNumber evidence="3">3.2.1.14</ecNumber>
    </recommendedName>
</protein>
<dbReference type="RefSeq" id="XP_058305916.1">
    <property type="nucleotide sequence ID" value="XM_058455928.1"/>
</dbReference>
<comment type="catalytic activity">
    <reaction evidence="1">
        <text>Random endo-hydrolysis of N-acetyl-beta-D-glucosaminide (1-&gt;4)-beta-linkages in chitin and chitodextrins.</text>
        <dbReference type="EC" id="3.2.1.14"/>
    </reaction>
</comment>
<evidence type="ECO:0000313" key="15">
    <source>
        <dbReference type="EMBL" id="KAJ5195428.1"/>
    </source>
</evidence>
<evidence type="ECO:0000256" key="8">
    <source>
        <dbReference type="ARBA" id="ARBA00023277"/>
    </source>
</evidence>
<comment type="caution">
    <text evidence="15">The sequence shown here is derived from an EMBL/GenBank/DDBJ whole genome shotgun (WGS) entry which is preliminary data.</text>
</comment>
<evidence type="ECO:0000256" key="1">
    <source>
        <dbReference type="ARBA" id="ARBA00000822"/>
    </source>
</evidence>
<proteinExistence type="inferred from homology"/>
<comment type="caution">
    <text evidence="11">Lacks conserved residue(s) required for the propagation of feature annotation.</text>
</comment>
<evidence type="ECO:0000256" key="6">
    <source>
        <dbReference type="ARBA" id="ARBA00023024"/>
    </source>
</evidence>
<dbReference type="SUPFAM" id="SSF54556">
    <property type="entry name" value="Chitinase insertion domain"/>
    <property type="match status" value="1"/>
</dbReference>
<evidence type="ECO:0000256" key="10">
    <source>
        <dbReference type="ARBA" id="ARBA00023326"/>
    </source>
</evidence>
<organism evidence="15 16">
    <name type="scientific">Penicillium cinerascens</name>
    <dbReference type="NCBI Taxonomy" id="70096"/>
    <lineage>
        <taxon>Eukaryota</taxon>
        <taxon>Fungi</taxon>
        <taxon>Dikarya</taxon>
        <taxon>Ascomycota</taxon>
        <taxon>Pezizomycotina</taxon>
        <taxon>Eurotiomycetes</taxon>
        <taxon>Eurotiomycetidae</taxon>
        <taxon>Eurotiales</taxon>
        <taxon>Aspergillaceae</taxon>
        <taxon>Penicillium</taxon>
    </lineage>
</organism>
<evidence type="ECO:0000313" key="16">
    <source>
        <dbReference type="Proteomes" id="UP001150904"/>
    </source>
</evidence>
<keyword evidence="6" id="KW-0146">Chitin degradation</keyword>
<evidence type="ECO:0000256" key="7">
    <source>
        <dbReference type="ARBA" id="ARBA00023026"/>
    </source>
</evidence>
<dbReference type="GO" id="GO:0008843">
    <property type="term" value="F:endochitinase activity"/>
    <property type="evidence" value="ECO:0007669"/>
    <property type="project" value="UniProtKB-EC"/>
</dbReference>
<dbReference type="GO" id="GO:0006032">
    <property type="term" value="P:chitin catabolic process"/>
    <property type="evidence" value="ECO:0007669"/>
    <property type="project" value="UniProtKB-KW"/>
</dbReference>
<sequence length="463" mass="51032">MSQKAQYTYLMLYLGPDFCSTDVCISSCDYKSECDPGWGIQWSNASTCPLNVCCSEFGFCGTTSEFCGSKQVSSPSCSGTSSDARTVGYYEGWNLEHKCDTMKPSQIPLGYYTHINFAFAYIDPDSFQMSPMSSDVAALYQDVTSLKQQQPDLEVWISVGGWSFNDDDQPTATTFSDLAASESAQKEFFASLITFLVINGFDGVDIDWEYPAATDRSGKAADYQNYPIFLQNLRKALDGTGNKFGLSITIPSSYWYMQHFDIVTIDPVVDWFNIMTYDLHGTWDGNDPYIGKIALAHTNLTEIEESLELLWRNNIYPTRVNMGLGFYGRSFTMSDPNCLSAGCPFSSGGKEGPCTASSGILSDAEIRDIIADGAKVTLDTAAAVKIVTWDNDQWVSYDDAETMKTKIDFANQHCLGGTMIWAIDQDNTNGTSIDFLGSDLSRAKSDTYPPDANSTLGADYGWS</sequence>
<dbReference type="GO" id="GO:0000272">
    <property type="term" value="P:polysaccharide catabolic process"/>
    <property type="evidence" value="ECO:0007669"/>
    <property type="project" value="UniProtKB-KW"/>
</dbReference>
<dbReference type="InterPro" id="IPR001223">
    <property type="entry name" value="Glyco_hydro18_cat"/>
</dbReference>
<dbReference type="InterPro" id="IPR029070">
    <property type="entry name" value="Chitinase_insertion_sf"/>
</dbReference>
<feature type="domain" description="GH18" evidence="14">
    <location>
        <begin position="84"/>
        <end position="463"/>
    </location>
</feature>
<dbReference type="PROSITE" id="PS01095">
    <property type="entry name" value="GH18_1"/>
    <property type="match status" value="1"/>
</dbReference>
<dbReference type="PROSITE" id="PS50941">
    <property type="entry name" value="CHIT_BIND_I_2"/>
    <property type="match status" value="1"/>
</dbReference>
<dbReference type="GO" id="GO:0008061">
    <property type="term" value="F:chitin binding"/>
    <property type="evidence" value="ECO:0007669"/>
    <property type="project" value="UniProtKB-UniRule"/>
</dbReference>
<feature type="disulfide bond" evidence="11">
    <location>
        <begin position="48"/>
        <end position="60"/>
    </location>
</feature>
<accession>A0A9W9MB29</accession>
<keyword evidence="8" id="KW-0119">Carbohydrate metabolism</keyword>
<dbReference type="CDD" id="cd00035">
    <property type="entry name" value="ChtBD1"/>
    <property type="match status" value="1"/>
</dbReference>
<dbReference type="Pfam" id="PF00704">
    <property type="entry name" value="Glyco_hydro_18"/>
    <property type="match status" value="1"/>
</dbReference>
<evidence type="ECO:0000256" key="11">
    <source>
        <dbReference type="PROSITE-ProRule" id="PRU00261"/>
    </source>
</evidence>
<gene>
    <name evidence="15" type="ORF">N7498_008866</name>
</gene>
<evidence type="ECO:0000256" key="3">
    <source>
        <dbReference type="ARBA" id="ARBA00012729"/>
    </source>
</evidence>
<name>A0A9W9MB29_9EURO</name>
<keyword evidence="9 12" id="KW-0326">Glycosidase</keyword>
<dbReference type="InterPro" id="IPR018371">
    <property type="entry name" value="Chitin-binding_1_CS"/>
</dbReference>
<dbReference type="PANTHER" id="PTHR11177:SF333">
    <property type="entry name" value="CHITINASE"/>
    <property type="match status" value="1"/>
</dbReference>
<feature type="domain" description="Chitin-binding type-1" evidence="13">
    <location>
        <begin position="31"/>
        <end position="83"/>
    </location>
</feature>
<dbReference type="SMART" id="SM00270">
    <property type="entry name" value="ChtBD1"/>
    <property type="match status" value="1"/>
</dbReference>
<dbReference type="InterPro" id="IPR036861">
    <property type="entry name" value="Endochitinase-like_sf"/>
</dbReference>
<dbReference type="PROSITE" id="PS00026">
    <property type="entry name" value="CHIT_BIND_I_1"/>
    <property type="match status" value="1"/>
</dbReference>
<keyword evidence="7" id="KW-0843">Virulence</keyword>
<evidence type="ECO:0000256" key="12">
    <source>
        <dbReference type="RuleBase" id="RU000489"/>
    </source>
</evidence>
<dbReference type="InterPro" id="IPR001579">
    <property type="entry name" value="Glyco_hydro_18_chit_AS"/>
</dbReference>
<evidence type="ECO:0000259" key="14">
    <source>
        <dbReference type="PROSITE" id="PS51910"/>
    </source>
</evidence>
<dbReference type="InterPro" id="IPR001002">
    <property type="entry name" value="Chitin-bd_1"/>
</dbReference>
<dbReference type="EMBL" id="JAPQKR010000015">
    <property type="protein sequence ID" value="KAJ5195428.1"/>
    <property type="molecule type" value="Genomic_DNA"/>
</dbReference>
<dbReference type="InterPro" id="IPR017853">
    <property type="entry name" value="GH"/>
</dbReference>
<dbReference type="AlphaFoldDB" id="A0A9W9MB29"/>
<keyword evidence="5 12" id="KW-0378">Hydrolase</keyword>
<dbReference type="EC" id="3.2.1.14" evidence="3"/>
<evidence type="ECO:0000256" key="2">
    <source>
        <dbReference type="ARBA" id="ARBA00008682"/>
    </source>
</evidence>
<keyword evidence="4 11" id="KW-0147">Chitin-binding</keyword>
<dbReference type="Pfam" id="PF00187">
    <property type="entry name" value="Chitin_bind_1"/>
    <property type="match status" value="1"/>
</dbReference>
<keyword evidence="11" id="KW-1015">Disulfide bond</keyword>
<dbReference type="GeneID" id="83183229"/>
<dbReference type="OrthoDB" id="73875at2759"/>
<reference evidence="15" key="2">
    <citation type="journal article" date="2023" name="IMA Fungus">
        <title>Comparative genomic study of the Penicillium genus elucidates a diverse pangenome and 15 lateral gene transfer events.</title>
        <authorList>
            <person name="Petersen C."/>
            <person name="Sorensen T."/>
            <person name="Nielsen M.R."/>
            <person name="Sondergaard T.E."/>
            <person name="Sorensen J.L."/>
            <person name="Fitzpatrick D.A."/>
            <person name="Frisvad J.C."/>
            <person name="Nielsen K.L."/>
        </authorList>
    </citation>
    <scope>NUCLEOTIDE SEQUENCE</scope>
    <source>
        <strain evidence="15">IBT 15544</strain>
    </source>
</reference>
<dbReference type="PANTHER" id="PTHR11177">
    <property type="entry name" value="CHITINASE"/>
    <property type="match status" value="1"/>
</dbReference>
<comment type="similarity">
    <text evidence="2">Belongs to the glycosyl hydrolase 18 family. Chitinase class V subfamily.</text>
</comment>
<dbReference type="SUPFAM" id="SSF57016">
    <property type="entry name" value="Plant lectins/antimicrobial peptides"/>
    <property type="match status" value="1"/>
</dbReference>
<dbReference type="SUPFAM" id="SSF51445">
    <property type="entry name" value="(Trans)glycosidases"/>
    <property type="match status" value="1"/>
</dbReference>
<dbReference type="Gene3D" id="3.20.20.80">
    <property type="entry name" value="Glycosidases"/>
    <property type="match status" value="1"/>
</dbReference>
<evidence type="ECO:0000256" key="5">
    <source>
        <dbReference type="ARBA" id="ARBA00022801"/>
    </source>
</evidence>
<keyword evidence="16" id="KW-1185">Reference proteome</keyword>
<dbReference type="Proteomes" id="UP001150904">
    <property type="component" value="Unassembled WGS sequence"/>
</dbReference>
<dbReference type="Gene3D" id="3.10.50.10">
    <property type="match status" value="1"/>
</dbReference>
<evidence type="ECO:0000256" key="9">
    <source>
        <dbReference type="ARBA" id="ARBA00023295"/>
    </source>
</evidence>
<keyword evidence="10" id="KW-0624">Polysaccharide degradation</keyword>
<dbReference type="Gene3D" id="3.30.60.10">
    <property type="entry name" value="Endochitinase-like"/>
    <property type="match status" value="1"/>
</dbReference>
<dbReference type="PROSITE" id="PS51910">
    <property type="entry name" value="GH18_2"/>
    <property type="match status" value="1"/>
</dbReference>
<evidence type="ECO:0000256" key="4">
    <source>
        <dbReference type="ARBA" id="ARBA00022669"/>
    </source>
</evidence>
<evidence type="ECO:0000259" key="13">
    <source>
        <dbReference type="PROSITE" id="PS50941"/>
    </source>
</evidence>
<reference evidence="15" key="1">
    <citation type="submission" date="2022-12" db="EMBL/GenBank/DDBJ databases">
        <authorList>
            <person name="Petersen C."/>
        </authorList>
    </citation>
    <scope>NUCLEOTIDE SEQUENCE</scope>
    <source>
        <strain evidence="15">IBT 15544</strain>
    </source>
</reference>
<feature type="disulfide bond" evidence="11">
    <location>
        <begin position="53"/>
        <end position="67"/>
    </location>
</feature>
<dbReference type="SMART" id="SM00636">
    <property type="entry name" value="Glyco_18"/>
    <property type="match status" value="1"/>
</dbReference>